<feature type="domain" description="Cadherin" evidence="5">
    <location>
        <begin position="253"/>
        <end position="346"/>
    </location>
</feature>
<dbReference type="InterPro" id="IPR039005">
    <property type="entry name" value="CSPG_rpt"/>
</dbReference>
<dbReference type="PRINTS" id="PR00205">
    <property type="entry name" value="CADHERIN"/>
</dbReference>
<keyword evidence="2" id="KW-0677">Repeat</keyword>
<dbReference type="AlphaFoldDB" id="A0A3B0V019"/>
<dbReference type="SMART" id="SM00112">
    <property type="entry name" value="CA"/>
    <property type="match status" value="2"/>
</dbReference>
<organism evidence="6">
    <name type="scientific">hydrothermal vent metagenome</name>
    <dbReference type="NCBI Taxonomy" id="652676"/>
    <lineage>
        <taxon>unclassified sequences</taxon>
        <taxon>metagenomes</taxon>
        <taxon>ecological metagenomes</taxon>
    </lineage>
</organism>
<dbReference type="SUPFAM" id="SSF49313">
    <property type="entry name" value="Cadherin-like"/>
    <property type="match status" value="2"/>
</dbReference>
<dbReference type="InterPro" id="IPR002126">
    <property type="entry name" value="Cadherin-like_dom"/>
</dbReference>
<sequence>MRRNRILVVFAILLSMSAIIFWLGSVFAAATLNFNEGLTVSEAGNGTIDNNLLQADDPAAPGAILTYTLIITPTNGNLFLNGALLTPTGTFRQTDIDSNFLTYTHDDSETLSDSFEFTVATITDTVPQATFSITITPVFDQIPTVNDQIFSVAENSATGTAVDTIIATDLDAADALTYTIIGGNLGTPFAVVSTTGAVTVDSVAPLDFETDQFLTFTVQVEDLGALTDTAVITVNINDVNEAPVLADAIFPDLPEDSPAATLVGTVTATDPDAGEVFTYTITGGNPGSSFVIGPNNGSITVANTANLDFETTPTFTLTVQVTDSGLLMDTAEIVINLSNINEAPTVNDDTFTVS</sequence>
<dbReference type="Gene3D" id="2.60.40.60">
    <property type="entry name" value="Cadherins"/>
    <property type="match status" value="2"/>
</dbReference>
<evidence type="ECO:0000256" key="1">
    <source>
        <dbReference type="ARBA" id="ARBA00004370"/>
    </source>
</evidence>
<dbReference type="GO" id="GO:0008013">
    <property type="term" value="F:beta-catenin binding"/>
    <property type="evidence" value="ECO:0007669"/>
    <property type="project" value="TreeGrafter"/>
</dbReference>
<keyword evidence="4" id="KW-0472">Membrane</keyword>
<dbReference type="InterPro" id="IPR039808">
    <property type="entry name" value="Cadherin"/>
</dbReference>
<dbReference type="PANTHER" id="PTHR24027">
    <property type="entry name" value="CADHERIN-23"/>
    <property type="match status" value="1"/>
</dbReference>
<keyword evidence="3" id="KW-0106">Calcium</keyword>
<evidence type="ECO:0000313" key="6">
    <source>
        <dbReference type="EMBL" id="VAW36768.1"/>
    </source>
</evidence>
<gene>
    <name evidence="6" type="ORF">MNBD_CHLOROFLEXI01-3065</name>
</gene>
<evidence type="ECO:0000256" key="4">
    <source>
        <dbReference type="ARBA" id="ARBA00023136"/>
    </source>
</evidence>
<dbReference type="InterPro" id="IPR015919">
    <property type="entry name" value="Cadherin-like_sf"/>
</dbReference>
<dbReference type="Pfam" id="PF00028">
    <property type="entry name" value="Cadherin"/>
    <property type="match status" value="2"/>
</dbReference>
<proteinExistence type="predicted"/>
<evidence type="ECO:0000256" key="2">
    <source>
        <dbReference type="ARBA" id="ARBA00022737"/>
    </source>
</evidence>
<dbReference type="CDD" id="cd11304">
    <property type="entry name" value="Cadherin_repeat"/>
    <property type="match status" value="2"/>
</dbReference>
<dbReference type="PROSITE" id="PS50268">
    <property type="entry name" value="CADHERIN_2"/>
    <property type="match status" value="2"/>
</dbReference>
<dbReference type="Pfam" id="PF16184">
    <property type="entry name" value="Cadherin_3"/>
    <property type="match status" value="1"/>
</dbReference>
<comment type="subcellular location">
    <subcellularLocation>
        <location evidence="1">Membrane</location>
    </subcellularLocation>
</comment>
<reference evidence="6" key="1">
    <citation type="submission" date="2018-06" db="EMBL/GenBank/DDBJ databases">
        <authorList>
            <person name="Zhirakovskaya E."/>
        </authorList>
    </citation>
    <scope>NUCLEOTIDE SEQUENCE</scope>
</reference>
<evidence type="ECO:0000259" key="5">
    <source>
        <dbReference type="PROSITE" id="PS50268"/>
    </source>
</evidence>
<dbReference type="EMBL" id="UOEU01000636">
    <property type="protein sequence ID" value="VAW36768.1"/>
    <property type="molecule type" value="Genomic_DNA"/>
</dbReference>
<feature type="domain" description="Cadherin" evidence="5">
    <location>
        <begin position="144"/>
        <end position="245"/>
    </location>
</feature>
<dbReference type="GO" id="GO:0005509">
    <property type="term" value="F:calcium ion binding"/>
    <property type="evidence" value="ECO:0007669"/>
    <property type="project" value="InterPro"/>
</dbReference>
<dbReference type="GO" id="GO:0045296">
    <property type="term" value="F:cadherin binding"/>
    <property type="evidence" value="ECO:0007669"/>
    <property type="project" value="TreeGrafter"/>
</dbReference>
<dbReference type="GO" id="GO:0007156">
    <property type="term" value="P:homophilic cell adhesion via plasma membrane adhesion molecules"/>
    <property type="evidence" value="ECO:0007669"/>
    <property type="project" value="InterPro"/>
</dbReference>
<evidence type="ECO:0000256" key="3">
    <source>
        <dbReference type="ARBA" id="ARBA00022837"/>
    </source>
</evidence>
<accession>A0A3B0V019</accession>
<protein>
    <recommendedName>
        <fullName evidence="5">Cadherin domain-containing protein</fullName>
    </recommendedName>
</protein>
<dbReference type="GO" id="GO:0016342">
    <property type="term" value="C:catenin complex"/>
    <property type="evidence" value="ECO:0007669"/>
    <property type="project" value="TreeGrafter"/>
</dbReference>
<dbReference type="GO" id="GO:0016477">
    <property type="term" value="P:cell migration"/>
    <property type="evidence" value="ECO:0007669"/>
    <property type="project" value="TreeGrafter"/>
</dbReference>
<name>A0A3B0V019_9ZZZZ</name>
<feature type="non-terminal residue" evidence="6">
    <location>
        <position position="354"/>
    </location>
</feature>
<dbReference type="PROSITE" id="PS51854">
    <property type="entry name" value="CSPG"/>
    <property type="match status" value="1"/>
</dbReference>
<dbReference type="PANTHER" id="PTHR24027:SF438">
    <property type="entry name" value="CADHERIN 23"/>
    <property type="match status" value="1"/>
</dbReference>